<dbReference type="InterPro" id="IPR004328">
    <property type="entry name" value="BRO1_dom"/>
</dbReference>
<dbReference type="Pfam" id="PF13949">
    <property type="entry name" value="ALIX_LYPXL_bnd"/>
    <property type="match status" value="1"/>
</dbReference>
<dbReference type="PROSITE" id="PS51180">
    <property type="entry name" value="BRO1"/>
    <property type="match status" value="1"/>
</dbReference>
<dbReference type="Gene3D" id="1.20.140.50">
    <property type="entry name" value="alix/aip1 like domains"/>
    <property type="match status" value="1"/>
</dbReference>
<name>A0ABP0EXT1_CLALP</name>
<dbReference type="SMART" id="SM01041">
    <property type="entry name" value="BRO1"/>
    <property type="match status" value="1"/>
</dbReference>
<feature type="compositionally biased region" description="Low complexity" evidence="2">
    <location>
        <begin position="765"/>
        <end position="780"/>
    </location>
</feature>
<accession>A0ABP0EXT1</accession>
<keyword evidence="1" id="KW-0175">Coiled coil</keyword>
<dbReference type="PANTHER" id="PTHR23030">
    <property type="entry name" value="PCD6 INTERACTING PROTEIN-RELATED"/>
    <property type="match status" value="1"/>
</dbReference>
<feature type="region of interest" description="Disordered" evidence="2">
    <location>
        <begin position="751"/>
        <end position="912"/>
    </location>
</feature>
<feature type="compositionally biased region" description="Pro residues" evidence="2">
    <location>
        <begin position="868"/>
        <end position="890"/>
    </location>
</feature>
<dbReference type="InterPro" id="IPR038499">
    <property type="entry name" value="BRO1_sf"/>
</dbReference>
<feature type="coiled-coil region" evidence="1">
    <location>
        <begin position="567"/>
        <end position="594"/>
    </location>
</feature>
<dbReference type="Pfam" id="PF03097">
    <property type="entry name" value="BRO1"/>
    <property type="match status" value="1"/>
</dbReference>
<feature type="compositionally biased region" description="Low complexity" evidence="2">
    <location>
        <begin position="891"/>
        <end position="904"/>
    </location>
</feature>
<sequence length="912" mass="100801">MAYEVEPGRFFNIPLKKSSDIDLVKPMETFIKNTFDKTDEDLMKHVREFSTLRRNAVTKPLDKSITSLNSLYQYYDQLTAVSKKVPFREANGAHVSFPWKDSLQKAKFLSSTPKLSIVDGEFERLCVLYNIGALMSQIGSEANLQTDDGLKIAAKYFQESAGIFTYIKDRIMSVAGTESLTADLAPEVLNAYRCIMVAQAQECFFDKASSDANMQKKKEMLAKVAMQASYLYTEAAKAFGQTESNESLNYCQTACNAKKDMFECQAQLYQARAANEGKQFGESIARYRIIEPILKSLSKSSADFLPNFNARKLLTIAVSEKEAAEKDNNFIYNDVIPKSSSLIPISKAAIAKAKPFNENEKLSAKFTDMFASLVPLTVHNALESYEARRKELVERQIERIREQNTLVNGVMSSLNLPAALEDISGSEVPASILEKSRTVVAKGGSAPIDQLLQELPEALARNQELLTESVRILNEEQASDAELREKFGEKWRRKPSAELTSPLRQEAAKYQTIIENAQKADAIIRGKYEENKEGITLLCLPEPQLKNAVPSASPVAALKDHEVVRELRQLCEQVETLKVEREVMETEIKTAQCDLTDKFIQVLAEEGVLNEENISPGELDRIYQPLISQVSESIDRQESIMANVQRASEQFAVLKQQGGGITSREDVLKKMAAGFDRYQELSAHLQEGNKFYGDLTELLLKLQGKCSDLVFARKTEKEELLKDLQQNILSSSSSAAPTEVPAYQREQAVYAQVKKPPARPPQPQQAPATPAQPTPVAASAPEPPKPAPRKSPAPAPPVSAAAPTGQPPAPGQFPSHQQPPYGGYPSAQPPQQAYSPYPPGGYGSSQGGVPYPAYPGYPQQPGAAPYPTQTPPSGYAPPPQGYSPYPPQQPGYPGYPQQYGQQPPYYYPPPQQ</sequence>
<evidence type="ECO:0000313" key="5">
    <source>
        <dbReference type="Proteomes" id="UP001642483"/>
    </source>
</evidence>
<feature type="domain" description="BRO1" evidence="3">
    <location>
        <begin position="9"/>
        <end position="407"/>
    </location>
</feature>
<feature type="compositionally biased region" description="Low complexity" evidence="2">
    <location>
        <begin position="847"/>
        <end position="867"/>
    </location>
</feature>
<dbReference type="InterPro" id="IPR025304">
    <property type="entry name" value="ALIX_V_dom"/>
</dbReference>
<dbReference type="Gene3D" id="1.20.120.560">
    <property type="entry name" value="alix/aip1 in complex with the ypdl late domain"/>
    <property type="match status" value="1"/>
</dbReference>
<reference evidence="4 5" key="1">
    <citation type="submission" date="2024-02" db="EMBL/GenBank/DDBJ databases">
        <authorList>
            <person name="Daric V."/>
            <person name="Darras S."/>
        </authorList>
    </citation>
    <scope>NUCLEOTIDE SEQUENCE [LARGE SCALE GENOMIC DNA]</scope>
</reference>
<comment type="caution">
    <text evidence="4">The sequence shown here is derived from an EMBL/GenBank/DDBJ whole genome shotgun (WGS) entry which is preliminary data.</text>
</comment>
<organism evidence="4 5">
    <name type="scientific">Clavelina lepadiformis</name>
    <name type="common">Light-bulb sea squirt</name>
    <name type="synonym">Ascidia lepadiformis</name>
    <dbReference type="NCBI Taxonomy" id="159417"/>
    <lineage>
        <taxon>Eukaryota</taxon>
        <taxon>Metazoa</taxon>
        <taxon>Chordata</taxon>
        <taxon>Tunicata</taxon>
        <taxon>Ascidiacea</taxon>
        <taxon>Aplousobranchia</taxon>
        <taxon>Clavelinidae</taxon>
        <taxon>Clavelina</taxon>
    </lineage>
</organism>
<protein>
    <recommendedName>
        <fullName evidence="3">BRO1 domain-containing protein</fullName>
    </recommendedName>
</protein>
<dbReference type="CDD" id="cd09235">
    <property type="entry name" value="V_Alix"/>
    <property type="match status" value="1"/>
</dbReference>
<evidence type="ECO:0000256" key="1">
    <source>
        <dbReference type="SAM" id="Coils"/>
    </source>
</evidence>
<gene>
    <name evidence="4" type="ORF">CVLEPA_LOCUS477</name>
</gene>
<dbReference type="Gene3D" id="1.25.40.280">
    <property type="entry name" value="alix/aip1 like domains"/>
    <property type="match status" value="1"/>
</dbReference>
<dbReference type="EMBL" id="CAWYQH010000001">
    <property type="protein sequence ID" value="CAK8671406.1"/>
    <property type="molecule type" value="Genomic_DNA"/>
</dbReference>
<keyword evidence="5" id="KW-1185">Reference proteome</keyword>
<feature type="compositionally biased region" description="Low complexity" evidence="2">
    <location>
        <begin position="818"/>
        <end position="835"/>
    </location>
</feature>
<evidence type="ECO:0000256" key="2">
    <source>
        <dbReference type="SAM" id="MobiDB-lite"/>
    </source>
</evidence>
<proteinExistence type="predicted"/>
<evidence type="ECO:0000259" key="3">
    <source>
        <dbReference type="PROSITE" id="PS51180"/>
    </source>
</evidence>
<dbReference type="PANTHER" id="PTHR23030:SF39">
    <property type="entry name" value="PROGRAMMED CELL DEATH 6-INTERACTING PROTEIN"/>
    <property type="match status" value="1"/>
</dbReference>
<evidence type="ECO:0000313" key="4">
    <source>
        <dbReference type="EMBL" id="CAK8671406.1"/>
    </source>
</evidence>
<feature type="compositionally biased region" description="Pro residues" evidence="2">
    <location>
        <begin position="781"/>
        <end position="797"/>
    </location>
</feature>
<dbReference type="Proteomes" id="UP001642483">
    <property type="component" value="Unassembled WGS sequence"/>
</dbReference>